<keyword evidence="4" id="KW-1185">Reference proteome</keyword>
<sequence length="143" mass="16437">MIDTLAAFQYIENTSPSLQYIENTSPSLYIENTSPLTPIHRKHLPHSNTSKTPLPHSNTSKTPLPHSNTSKTPLLTPIHRKHLSPSLQYIENTLRKQYNIKSFVVFIVICSRSFLILFFSLRSVNKVTEIDIYVEKLKFLLNT</sequence>
<dbReference type="Proteomes" id="UP001054945">
    <property type="component" value="Unassembled WGS sequence"/>
</dbReference>
<proteinExistence type="predicted"/>
<organism evidence="3 4">
    <name type="scientific">Caerostris extrusa</name>
    <name type="common">Bark spider</name>
    <name type="synonym">Caerostris bankana</name>
    <dbReference type="NCBI Taxonomy" id="172846"/>
    <lineage>
        <taxon>Eukaryota</taxon>
        <taxon>Metazoa</taxon>
        <taxon>Ecdysozoa</taxon>
        <taxon>Arthropoda</taxon>
        <taxon>Chelicerata</taxon>
        <taxon>Arachnida</taxon>
        <taxon>Araneae</taxon>
        <taxon>Araneomorphae</taxon>
        <taxon>Entelegynae</taxon>
        <taxon>Araneoidea</taxon>
        <taxon>Araneidae</taxon>
        <taxon>Caerostris</taxon>
    </lineage>
</organism>
<accession>A0AAV4Y238</accession>
<comment type="caution">
    <text evidence="3">The sequence shown here is derived from an EMBL/GenBank/DDBJ whole genome shotgun (WGS) entry which is preliminary data.</text>
</comment>
<gene>
    <name evidence="3" type="ORF">CEXT_613591</name>
</gene>
<feature type="transmembrane region" description="Helical" evidence="2">
    <location>
        <begin position="103"/>
        <end position="121"/>
    </location>
</feature>
<protein>
    <submittedName>
        <fullName evidence="3">Uncharacterized protein</fullName>
    </submittedName>
</protein>
<name>A0AAV4Y238_CAEEX</name>
<evidence type="ECO:0000256" key="1">
    <source>
        <dbReference type="SAM" id="MobiDB-lite"/>
    </source>
</evidence>
<dbReference type="EMBL" id="BPLR01018662">
    <property type="protein sequence ID" value="GIZ01408.1"/>
    <property type="molecule type" value="Genomic_DNA"/>
</dbReference>
<reference evidence="3 4" key="1">
    <citation type="submission" date="2021-06" db="EMBL/GenBank/DDBJ databases">
        <title>Caerostris extrusa draft genome.</title>
        <authorList>
            <person name="Kono N."/>
            <person name="Arakawa K."/>
        </authorList>
    </citation>
    <scope>NUCLEOTIDE SEQUENCE [LARGE SCALE GENOMIC DNA]</scope>
</reference>
<evidence type="ECO:0000256" key="2">
    <source>
        <dbReference type="SAM" id="Phobius"/>
    </source>
</evidence>
<evidence type="ECO:0000313" key="3">
    <source>
        <dbReference type="EMBL" id="GIZ01408.1"/>
    </source>
</evidence>
<evidence type="ECO:0000313" key="4">
    <source>
        <dbReference type="Proteomes" id="UP001054945"/>
    </source>
</evidence>
<keyword evidence="2" id="KW-1133">Transmembrane helix</keyword>
<keyword evidence="2" id="KW-0472">Membrane</keyword>
<feature type="compositionally biased region" description="Polar residues" evidence="1">
    <location>
        <begin position="46"/>
        <end position="71"/>
    </location>
</feature>
<keyword evidence="2" id="KW-0812">Transmembrane</keyword>
<dbReference type="AlphaFoldDB" id="A0AAV4Y238"/>
<feature type="region of interest" description="Disordered" evidence="1">
    <location>
        <begin position="40"/>
        <end position="71"/>
    </location>
</feature>